<proteinExistence type="predicted"/>
<evidence type="ECO:0000313" key="1">
    <source>
        <dbReference type="EMBL" id="HJC37341.1"/>
    </source>
</evidence>
<dbReference type="EMBL" id="DWWM01000057">
    <property type="protein sequence ID" value="HJC37341.1"/>
    <property type="molecule type" value="Genomic_DNA"/>
</dbReference>
<evidence type="ECO:0000313" key="2">
    <source>
        <dbReference type="Proteomes" id="UP000823896"/>
    </source>
</evidence>
<organism evidence="1 2">
    <name type="scientific">Candidatus Merdibacter merdavium</name>
    <dbReference type="NCBI Taxonomy" id="2838692"/>
    <lineage>
        <taxon>Bacteria</taxon>
        <taxon>Bacillati</taxon>
        <taxon>Bacillota</taxon>
        <taxon>Erysipelotrichia</taxon>
        <taxon>Erysipelotrichales</taxon>
        <taxon>Erysipelotrichaceae</taxon>
        <taxon>Merdibacter</taxon>
    </lineage>
</organism>
<protein>
    <submittedName>
        <fullName evidence="1">Uncharacterized protein</fullName>
    </submittedName>
</protein>
<comment type="caution">
    <text evidence="1">The sequence shown here is derived from an EMBL/GenBank/DDBJ whole genome shotgun (WGS) entry which is preliminary data.</text>
</comment>
<gene>
    <name evidence="1" type="ORF">H9702_09480</name>
</gene>
<sequence length="162" mass="18841">MNKFHSCRVPGDEIFLRENASLYLENNKRYVTYLVKSIHRDDIIAYFTLSAGAIFWEPYGYIKSDPTVEISYYSLNDIYAIDKNGKGIGLEKLIFEDFILPAIQEINKSLGIAFITLFAINTKMDKVKKAYQNMGFLYPGAEVQEYIQYGDVEDRDLMYRRP</sequence>
<accession>A0A9D2NRN1</accession>
<dbReference type="Proteomes" id="UP000823896">
    <property type="component" value="Unassembled WGS sequence"/>
</dbReference>
<reference evidence="1" key="2">
    <citation type="submission" date="2021-04" db="EMBL/GenBank/DDBJ databases">
        <authorList>
            <person name="Gilroy R."/>
        </authorList>
    </citation>
    <scope>NUCLEOTIDE SEQUENCE</scope>
    <source>
        <strain evidence="1">CHK187-11901</strain>
    </source>
</reference>
<dbReference type="AlphaFoldDB" id="A0A9D2NRN1"/>
<name>A0A9D2NRN1_9FIRM</name>
<dbReference type="Gene3D" id="3.40.630.30">
    <property type="match status" value="1"/>
</dbReference>
<reference evidence="1" key="1">
    <citation type="journal article" date="2021" name="PeerJ">
        <title>Extensive microbial diversity within the chicken gut microbiome revealed by metagenomics and culture.</title>
        <authorList>
            <person name="Gilroy R."/>
            <person name="Ravi A."/>
            <person name="Getino M."/>
            <person name="Pursley I."/>
            <person name="Horton D.L."/>
            <person name="Alikhan N.F."/>
            <person name="Baker D."/>
            <person name="Gharbi K."/>
            <person name="Hall N."/>
            <person name="Watson M."/>
            <person name="Adriaenssens E.M."/>
            <person name="Foster-Nyarko E."/>
            <person name="Jarju S."/>
            <person name="Secka A."/>
            <person name="Antonio M."/>
            <person name="Oren A."/>
            <person name="Chaudhuri R.R."/>
            <person name="La Ragione R."/>
            <person name="Hildebrand F."/>
            <person name="Pallen M.J."/>
        </authorList>
    </citation>
    <scope>NUCLEOTIDE SEQUENCE</scope>
    <source>
        <strain evidence="1">CHK187-11901</strain>
    </source>
</reference>